<keyword evidence="15" id="KW-1185">Reference proteome</keyword>
<evidence type="ECO:0000256" key="1">
    <source>
        <dbReference type="ARBA" id="ARBA00022475"/>
    </source>
</evidence>
<gene>
    <name evidence="14" type="ORF">GCM10007424_18230</name>
</gene>
<dbReference type="InterPro" id="IPR011812">
    <property type="entry name" value="Pep_trsgly"/>
</dbReference>
<dbReference type="InterPro" id="IPR001264">
    <property type="entry name" value="Glyco_trans_51"/>
</dbReference>
<keyword evidence="2" id="KW-0997">Cell inner membrane</keyword>
<evidence type="ECO:0000256" key="8">
    <source>
        <dbReference type="ARBA" id="ARBA00022989"/>
    </source>
</evidence>
<comment type="caution">
    <text evidence="14">The sequence shown here is derived from an EMBL/GenBank/DDBJ whole genome shotgun (WGS) entry which is preliminary data.</text>
</comment>
<evidence type="ECO:0000259" key="12">
    <source>
        <dbReference type="Pfam" id="PF00912"/>
    </source>
</evidence>
<dbReference type="InterPro" id="IPR007844">
    <property type="entry name" value="AsmA"/>
</dbReference>
<evidence type="ECO:0000256" key="11">
    <source>
        <dbReference type="SAM" id="Phobius"/>
    </source>
</evidence>
<dbReference type="RefSeq" id="WP_188620969.1">
    <property type="nucleotide sequence ID" value="NZ_BMJE01000004.1"/>
</dbReference>
<evidence type="ECO:0000313" key="14">
    <source>
        <dbReference type="EMBL" id="GGB78454.1"/>
    </source>
</evidence>
<dbReference type="EMBL" id="BMJE01000004">
    <property type="protein sequence ID" value="GGB78454.1"/>
    <property type="molecule type" value="Genomic_DNA"/>
</dbReference>
<dbReference type="SUPFAM" id="SSF53955">
    <property type="entry name" value="Lysozyme-like"/>
    <property type="match status" value="1"/>
</dbReference>
<keyword evidence="4 14" id="KW-0808">Transferase</keyword>
<evidence type="ECO:0000256" key="3">
    <source>
        <dbReference type="ARBA" id="ARBA00022676"/>
    </source>
</evidence>
<reference evidence="15" key="1">
    <citation type="journal article" date="2019" name="Int. J. Syst. Evol. Microbiol.">
        <title>The Global Catalogue of Microorganisms (GCM) 10K type strain sequencing project: providing services to taxonomists for standard genome sequencing and annotation.</title>
        <authorList>
            <consortium name="The Broad Institute Genomics Platform"/>
            <consortium name="The Broad Institute Genome Sequencing Center for Infectious Disease"/>
            <person name="Wu L."/>
            <person name="Ma J."/>
        </authorList>
    </citation>
    <scope>NUCLEOTIDE SEQUENCE [LARGE SCALE GENOMIC DNA]</scope>
    <source>
        <strain evidence="15">CGMCC 1.15461</strain>
    </source>
</reference>
<organism evidence="14 15">
    <name type="scientific">Flavobacterium suaedae</name>
    <dbReference type="NCBI Taxonomy" id="1767027"/>
    <lineage>
        <taxon>Bacteria</taxon>
        <taxon>Pseudomonadati</taxon>
        <taxon>Bacteroidota</taxon>
        <taxon>Flavobacteriia</taxon>
        <taxon>Flavobacteriales</taxon>
        <taxon>Flavobacteriaceae</taxon>
        <taxon>Flavobacterium</taxon>
    </lineage>
</organism>
<dbReference type="PANTHER" id="PTHR30400:SF0">
    <property type="entry name" value="BIOSYNTHETIC PEPTIDOGLYCAN TRANSGLYCOSYLASE"/>
    <property type="match status" value="1"/>
</dbReference>
<evidence type="ECO:0000256" key="9">
    <source>
        <dbReference type="ARBA" id="ARBA00023136"/>
    </source>
</evidence>
<evidence type="ECO:0000313" key="15">
    <source>
        <dbReference type="Proteomes" id="UP000615760"/>
    </source>
</evidence>
<evidence type="ECO:0000256" key="7">
    <source>
        <dbReference type="ARBA" id="ARBA00022984"/>
    </source>
</evidence>
<keyword evidence="1" id="KW-1003">Cell membrane</keyword>
<dbReference type="Pfam" id="PF00912">
    <property type="entry name" value="Transgly"/>
    <property type="match status" value="1"/>
</dbReference>
<dbReference type="InterPro" id="IPR023346">
    <property type="entry name" value="Lysozyme-like_dom_sf"/>
</dbReference>
<keyword evidence="7" id="KW-0573">Peptidoglycan synthesis</keyword>
<evidence type="ECO:0000256" key="4">
    <source>
        <dbReference type="ARBA" id="ARBA00022679"/>
    </source>
</evidence>
<protein>
    <submittedName>
        <fullName evidence="14">Glycosyl transferase</fullName>
    </submittedName>
</protein>
<keyword evidence="9 11" id="KW-0472">Membrane</keyword>
<evidence type="ECO:0000256" key="5">
    <source>
        <dbReference type="ARBA" id="ARBA00022692"/>
    </source>
</evidence>
<dbReference type="Pfam" id="PF05170">
    <property type="entry name" value="AsmA"/>
    <property type="match status" value="1"/>
</dbReference>
<dbReference type="Proteomes" id="UP000615760">
    <property type="component" value="Unassembled WGS sequence"/>
</dbReference>
<dbReference type="PANTHER" id="PTHR30400">
    <property type="entry name" value="MONOFUNCTIONAL BIOSYNTHETIC PEPTIDOGLYCAN TRANSGLYCOSYLASE"/>
    <property type="match status" value="1"/>
</dbReference>
<evidence type="ECO:0000256" key="6">
    <source>
        <dbReference type="ARBA" id="ARBA00022960"/>
    </source>
</evidence>
<keyword evidence="5 11" id="KW-0812">Transmembrane</keyword>
<keyword evidence="8 11" id="KW-1133">Transmembrane helix</keyword>
<evidence type="ECO:0000256" key="10">
    <source>
        <dbReference type="ARBA" id="ARBA00023316"/>
    </source>
</evidence>
<feature type="domain" description="AsmA" evidence="13">
    <location>
        <begin position="4"/>
        <end position="201"/>
    </location>
</feature>
<keyword evidence="10" id="KW-0961">Cell wall biogenesis/degradation</keyword>
<name>A0ABQ1JVH5_9FLAO</name>
<feature type="domain" description="Glycosyl transferase family 51" evidence="12">
    <location>
        <begin position="436"/>
        <end position="586"/>
    </location>
</feature>
<keyword evidence="3" id="KW-0328">Glycosyltransferase</keyword>
<dbReference type="InterPro" id="IPR036950">
    <property type="entry name" value="PBP_transglycosylase"/>
</dbReference>
<dbReference type="GO" id="GO:0016740">
    <property type="term" value="F:transferase activity"/>
    <property type="evidence" value="ECO:0007669"/>
    <property type="project" value="UniProtKB-KW"/>
</dbReference>
<feature type="transmembrane region" description="Helical" evidence="11">
    <location>
        <begin position="9"/>
        <end position="31"/>
    </location>
</feature>
<sequence length="667" mass="76483">MQKRKIKKILVTTLSVLVLLIVLGFAGFFIFRNTVLEKAISKASHKFEQQYNSEFKVEQAQFKGFSGIELKDITLVPQNGDTLLNIKTLNTSVNVSQALFGNIQLGKLYMQDGYVNLVRNKNGKNFDAFIHAAKDKKKEKTESNKNSYAERAHRLIKTALNLIPTDISLQNLSLRLNDMERKVTINLEELHLSDKQLTSSFLVKEDEKQQNWKVKGMADPRHEAADLDFYNNDSTHIEIPYLKKRLNLTTAFKKLHLNLQEVDMKGDELHVKGYASINDLLINHPKIAKKDVVLDSARFEYNFIAGEHFITLDSTSVAQFNKVTFTPFAKFSTEQDTIYQLKAHIPEMQAQDFITSLPKGLFSHFEGMQAEGSFNYSLDFAYNKNKPNDLVFESTLNKKGLKITKYGAADLNKLNGTFTYRAIENGIRQRPIIVGEENPNFTPLEQISPYVQKAVLTSEDPSFFQHNGFIAEAFRQSIIKNIKTKKFARGASTISMQLVKNVFLTREKTLSRKLEEILLVYILENNRIVSKSRMLEVYFNVIEWGPDVYGIGEAAQYYFQKPPVALSLDESLFLASIVPRPKKFMWQFDKFGNMKPHAHQHNDFIMDLMLRRELITAQDTIGQDGKAELSGTARTRLNITQTDTIPQKQRDSLEIDRTIYDLYNKAY</sequence>
<evidence type="ECO:0000259" key="13">
    <source>
        <dbReference type="Pfam" id="PF05170"/>
    </source>
</evidence>
<evidence type="ECO:0000256" key="2">
    <source>
        <dbReference type="ARBA" id="ARBA00022519"/>
    </source>
</evidence>
<proteinExistence type="predicted"/>
<accession>A0ABQ1JVH5</accession>
<keyword evidence="6" id="KW-0133">Cell shape</keyword>
<dbReference type="Gene3D" id="1.10.3810.10">
    <property type="entry name" value="Biosynthetic peptidoglycan transglycosylase-like"/>
    <property type="match status" value="1"/>
</dbReference>